<dbReference type="PIRSF" id="PIRSF036389">
    <property type="entry name" value="IOR_B"/>
    <property type="match status" value="1"/>
</dbReference>
<accession>A0ABT2LVU2</accession>
<dbReference type="Pfam" id="PF20256">
    <property type="entry name" value="MoCoBD_2"/>
    <property type="match status" value="2"/>
</dbReference>
<dbReference type="EMBL" id="JAOCZP010000010">
    <property type="protein sequence ID" value="MCT7377982.1"/>
    <property type="molecule type" value="Genomic_DNA"/>
</dbReference>
<evidence type="ECO:0000313" key="2">
    <source>
        <dbReference type="EMBL" id="MCT7377982.1"/>
    </source>
</evidence>
<dbReference type="InterPro" id="IPR012368">
    <property type="entry name" value="OxRdtase_Mopterin-bd_su_IorB"/>
</dbReference>
<dbReference type="PROSITE" id="PS51318">
    <property type="entry name" value="TAT"/>
    <property type="match status" value="1"/>
</dbReference>
<dbReference type="InterPro" id="IPR000674">
    <property type="entry name" value="Ald_Oxase/Xan_DH_a/b"/>
</dbReference>
<dbReference type="Gene3D" id="3.30.365.10">
    <property type="entry name" value="Aldehyde oxidase/xanthine dehydrogenase, molybdopterin binding domain"/>
    <property type="match status" value="4"/>
</dbReference>
<name>A0ABT2LVU2_9HYPH</name>
<dbReference type="InterPro" id="IPR006311">
    <property type="entry name" value="TAT_signal"/>
</dbReference>
<dbReference type="PANTHER" id="PTHR47495:SF2">
    <property type="entry name" value="ALDEHYDE DEHYDROGENASE"/>
    <property type="match status" value="1"/>
</dbReference>
<dbReference type="PANTHER" id="PTHR47495">
    <property type="entry name" value="ALDEHYDE DEHYDROGENASE"/>
    <property type="match status" value="1"/>
</dbReference>
<keyword evidence="3" id="KW-1185">Reference proteome</keyword>
<dbReference type="SUPFAM" id="SSF56003">
    <property type="entry name" value="Molybdenum cofactor-binding domain"/>
    <property type="match status" value="2"/>
</dbReference>
<evidence type="ECO:0000313" key="3">
    <source>
        <dbReference type="Proteomes" id="UP001320831"/>
    </source>
</evidence>
<feature type="domain" description="Aldehyde oxidase/xanthine dehydrogenase a/b hammerhead" evidence="1">
    <location>
        <begin position="220"/>
        <end position="298"/>
    </location>
</feature>
<proteinExistence type="predicted"/>
<gene>
    <name evidence="2" type="ORF">N5A92_23470</name>
</gene>
<sequence length="733" mass="77363">MLQYLLKQGPVQPTRRQFLLGTAAAAGLAVGYRLIAANPASAQSAAEGTQANPFQAYVEITPENGIVIHSSQFEMGQGSYFGIATLVMEELDGDWEQVDVIGASGNTGLYGNLAWGGIAQGTGGSTSMASSWERYRKAGAAARAMLVAAAAKNWNVPAEEITVAAGVVSHGSGKQATFGELAADAAEMPVPEDVPLKPRDEWTQIGSEDLKRYDSVGKTNGTQDYTIDLKMDGLVTAVMIHPPKFGATVRSIDASSAKALDGVIDVVETPRGVAVVGTNMWTAMKGRDAVTVEWDESDAEQRGSAEILAEYNKISDGTAAATARNDGDAEAALADADKIVEGHYEFPYLAHASLEPLNAVALIGEDGEIDVWGGHQMPDLYQAVAADVGGTTPDKVRLHVMKTGGSFGRRAVSDADLIVEAVATAKALGPGKPVKVQWTRENDMRGGRYRPAYVHAVKAGLDKDGKVIALHDHIVGQSIMAGTPFAAAIQDGVDPTSVEGASNLPYAIPNLKIDLTTTDVKIPILWWRSVGSTHTAYVIETLIDELAAAANRDPVEFRLSMLGDHPRHAAVLKLAAEKADWGTPLAEGRFRGVALHESFSTYVAEVVEITYNGGSDFTVDRVVCAVDCGTAINPDQIRAQMEGGIGFGLGAILQEELTLTGGVVDQENYDTYTPLRIDQMPPSIEVHIVPSEEPPTGVGEPGVPPIGPAVGNALRAATGRTIRDLPLIKALSA</sequence>
<dbReference type="SMART" id="SM01008">
    <property type="entry name" value="Ald_Xan_dh_C"/>
    <property type="match status" value="1"/>
</dbReference>
<dbReference type="InterPro" id="IPR037165">
    <property type="entry name" value="AldOxase/xan_DH_Mopterin-bd_sf"/>
</dbReference>
<dbReference type="InterPro" id="IPR046867">
    <property type="entry name" value="AldOxase/xan_DH_MoCoBD2"/>
</dbReference>
<dbReference type="InterPro" id="IPR008274">
    <property type="entry name" value="AldOxase/xan_DH_MoCoBD1"/>
</dbReference>
<dbReference type="Proteomes" id="UP001320831">
    <property type="component" value="Unassembled WGS sequence"/>
</dbReference>
<dbReference type="Pfam" id="PF02738">
    <property type="entry name" value="MoCoBD_1"/>
    <property type="match status" value="1"/>
</dbReference>
<reference evidence="2 3" key="1">
    <citation type="submission" date="2022-09" db="EMBL/GenBank/DDBJ databases">
        <title>Chelativorans salina sp. nov., a novel slightly halophilic bacterium isolated from a saline lake sediment enrichment.</title>
        <authorList>
            <person name="Gao L."/>
            <person name="Fang B.-Z."/>
            <person name="Li W.-J."/>
        </authorList>
    </citation>
    <scope>NUCLEOTIDE SEQUENCE [LARGE SCALE GENOMIC DNA]</scope>
    <source>
        <strain evidence="2 3">EGI FJ00035</strain>
    </source>
</reference>
<organism evidence="2 3">
    <name type="scientific">Chelativorans salis</name>
    <dbReference type="NCBI Taxonomy" id="2978478"/>
    <lineage>
        <taxon>Bacteria</taxon>
        <taxon>Pseudomonadati</taxon>
        <taxon>Pseudomonadota</taxon>
        <taxon>Alphaproteobacteria</taxon>
        <taxon>Hyphomicrobiales</taxon>
        <taxon>Phyllobacteriaceae</taxon>
        <taxon>Chelativorans</taxon>
    </lineage>
</organism>
<evidence type="ECO:0000259" key="1">
    <source>
        <dbReference type="SMART" id="SM01008"/>
    </source>
</evidence>
<dbReference type="RefSeq" id="WP_260906733.1">
    <property type="nucleotide sequence ID" value="NZ_JAOCZP010000010.1"/>
</dbReference>
<dbReference type="InterPro" id="IPR052516">
    <property type="entry name" value="N-heterocyclic_Hydroxylase"/>
</dbReference>
<comment type="caution">
    <text evidence="2">The sequence shown here is derived from an EMBL/GenBank/DDBJ whole genome shotgun (WGS) entry which is preliminary data.</text>
</comment>
<protein>
    <submittedName>
        <fullName evidence="2">Xanthine dehydrogenase family protein molybdopterin-binding subunit</fullName>
    </submittedName>
</protein>
<dbReference type="Gene3D" id="3.90.1170.50">
    <property type="entry name" value="Aldehyde oxidase/xanthine dehydrogenase, a/b hammerhead"/>
    <property type="match status" value="1"/>
</dbReference>